<proteinExistence type="predicted"/>
<gene>
    <name evidence="2" type="ORF">S12H4_05611</name>
</gene>
<keyword evidence="1" id="KW-0472">Membrane</keyword>
<feature type="transmembrane region" description="Helical" evidence="1">
    <location>
        <begin position="6"/>
        <end position="26"/>
    </location>
</feature>
<keyword evidence="1" id="KW-1133">Transmembrane helix</keyword>
<reference evidence="2" key="1">
    <citation type="journal article" date="2014" name="Front. Microbiol.">
        <title>High frequency of phylogenetically diverse reductive dehalogenase-homologous genes in deep subseafloor sedimentary metagenomes.</title>
        <authorList>
            <person name="Kawai M."/>
            <person name="Futagami T."/>
            <person name="Toyoda A."/>
            <person name="Takaki Y."/>
            <person name="Nishi S."/>
            <person name="Hori S."/>
            <person name="Arai W."/>
            <person name="Tsubouchi T."/>
            <person name="Morono Y."/>
            <person name="Uchiyama I."/>
            <person name="Ito T."/>
            <person name="Fujiyama A."/>
            <person name="Inagaki F."/>
            <person name="Takami H."/>
        </authorList>
    </citation>
    <scope>NUCLEOTIDE SEQUENCE</scope>
    <source>
        <strain evidence="2">Expedition CK06-06</strain>
    </source>
</reference>
<dbReference type="EMBL" id="BARW01001876">
    <property type="protein sequence ID" value="GAI64920.1"/>
    <property type="molecule type" value="Genomic_DNA"/>
</dbReference>
<comment type="caution">
    <text evidence="2">The sequence shown here is derived from an EMBL/GenBank/DDBJ whole genome shotgun (WGS) entry which is preliminary data.</text>
</comment>
<dbReference type="AlphaFoldDB" id="X1RP23"/>
<accession>X1RP23</accession>
<evidence type="ECO:0000256" key="1">
    <source>
        <dbReference type="SAM" id="Phobius"/>
    </source>
</evidence>
<evidence type="ECO:0000313" key="2">
    <source>
        <dbReference type="EMBL" id="GAI64920.1"/>
    </source>
</evidence>
<sequence>MPFEPGTGLILFVVGGAGVLATYTGFKVAERLGPELEAGDLLPMPFPYPPLPRFMYKKPEVSAELRRR</sequence>
<protein>
    <submittedName>
        <fullName evidence="2">Uncharacterized protein</fullName>
    </submittedName>
</protein>
<name>X1RP23_9ZZZZ</name>
<keyword evidence="1" id="KW-0812">Transmembrane</keyword>
<organism evidence="2">
    <name type="scientific">marine sediment metagenome</name>
    <dbReference type="NCBI Taxonomy" id="412755"/>
    <lineage>
        <taxon>unclassified sequences</taxon>
        <taxon>metagenomes</taxon>
        <taxon>ecological metagenomes</taxon>
    </lineage>
</organism>